<dbReference type="Pfam" id="PF00648">
    <property type="entry name" value="Peptidase_C2"/>
    <property type="match status" value="1"/>
</dbReference>
<evidence type="ECO:0000259" key="6">
    <source>
        <dbReference type="PROSITE" id="PS50203"/>
    </source>
</evidence>
<accession>A0AA48L297</accession>
<feature type="domain" description="Calpain catalytic" evidence="6">
    <location>
        <begin position="173"/>
        <end position="423"/>
    </location>
</feature>
<gene>
    <name evidence="7" type="primary">RIM13</name>
    <name evidence="7" type="ORF">CcaverHIS019_0303920</name>
</gene>
<keyword evidence="3" id="KW-0378">Hydrolase</keyword>
<dbReference type="SMART" id="SM00230">
    <property type="entry name" value="CysPc"/>
    <property type="match status" value="1"/>
</dbReference>
<name>A0AA48L297_9TREE</name>
<evidence type="ECO:0000256" key="2">
    <source>
        <dbReference type="ARBA" id="ARBA00022670"/>
    </source>
</evidence>
<protein>
    <recommendedName>
        <fullName evidence="6">Calpain catalytic domain-containing protein</fullName>
    </recommendedName>
</protein>
<dbReference type="EMBL" id="AP028214">
    <property type="protein sequence ID" value="BEI90322.1"/>
    <property type="molecule type" value="Genomic_DNA"/>
</dbReference>
<keyword evidence="2" id="KW-0645">Protease</keyword>
<evidence type="ECO:0000256" key="4">
    <source>
        <dbReference type="ARBA" id="ARBA00022807"/>
    </source>
</evidence>
<organism evidence="7 8">
    <name type="scientific">Cutaneotrichosporon cavernicola</name>
    <dbReference type="NCBI Taxonomy" id="279322"/>
    <lineage>
        <taxon>Eukaryota</taxon>
        <taxon>Fungi</taxon>
        <taxon>Dikarya</taxon>
        <taxon>Basidiomycota</taxon>
        <taxon>Agaricomycotina</taxon>
        <taxon>Tremellomycetes</taxon>
        <taxon>Trichosporonales</taxon>
        <taxon>Trichosporonaceae</taxon>
        <taxon>Cutaneotrichosporon</taxon>
    </lineage>
</organism>
<dbReference type="KEGG" id="ccac:CcaHIS019_0303920"/>
<dbReference type="InterPro" id="IPR036213">
    <property type="entry name" value="Calpain_III_sf"/>
</dbReference>
<evidence type="ECO:0000256" key="1">
    <source>
        <dbReference type="ARBA" id="ARBA00010193"/>
    </source>
</evidence>
<dbReference type="PANTHER" id="PTHR46143:SF1">
    <property type="entry name" value="CALPAIN-7"/>
    <property type="match status" value="1"/>
</dbReference>
<dbReference type="RefSeq" id="XP_060455587.1">
    <property type="nucleotide sequence ID" value="XM_060598833.1"/>
</dbReference>
<evidence type="ECO:0000256" key="5">
    <source>
        <dbReference type="PROSITE-ProRule" id="PRU00239"/>
    </source>
</evidence>
<dbReference type="Gene3D" id="2.60.120.380">
    <property type="match status" value="2"/>
</dbReference>
<dbReference type="InterPro" id="IPR038765">
    <property type="entry name" value="Papain-like_cys_pep_sf"/>
</dbReference>
<sequence length="826" mass="90360">MAYNTFHEGLKIATNIGNRAIAAEASLANLSPIASPLPTLHKAFSLYIQAAEAYSHLLQSSLVPASERVGIQRKWRLVLERAEKVKRRIEELGGRVGAASVDEAAEEAAVVRRGARVNGFTAECWRTPAYFEYTGPVFIDTRQPDLALEQLALSPEWAALPDTMWDAPRGMWEVCQGPGADCSVTAGLGACIAHNARWGTKLCESALYPQAVCGRPRRSENAKHVVRLLLNGAWRSVVVDALLPRSTTTHRPLHITARQGEDHLGPAWIPVAVKGYFKALGGYSIPGSDPAPDVYAFTGWIPERLILSSGFQREKEWNRLYKAWRRGSVIVTLGSGHDAPPGMVPLHAYGVTGVEEVDGERVLRIFDPGSCRGPQSIDTLATELQQVRVDEEGEKSTRLAYSFTMSWDEVCSKFHTLNLNSDPALLPVTAERHWSWPKPEGDADESLSLRASPRYRLTATPSQPDAEVWLLLSQHRNSKDVPLDDIALHVFRDHRSRVGADLSRLASPTHEQENPYTNALHTLVRYPLREGQNVFSALPSRDRGLLQTGFTLRAFASPGTQLQLSRVGLTMPYTEEVRGALTKRTAGGHPGYPSHSKNPQYKLVLERKGTLRLELKGAAELAWNVKLLWGGERVFELSAEAIVAASGPYSYGMAYCGVDDVEAGTYTVLVSSYERDEGAYSLTVEASAPVSLVPIPQEGAGMYSRSIVGKWDERTAGGRPSGNGYDRNPHIEVTLSAPGTLLARLTLPNPAPVPVNLTVFRRGTGTLGEQVATSGPYVERVSGVSTGRVRLTPGIYVLVPSTYNAVLDDWAVDVWADTQFGVEVVR</sequence>
<proteinExistence type="inferred from homology"/>
<evidence type="ECO:0000313" key="8">
    <source>
        <dbReference type="Proteomes" id="UP001233271"/>
    </source>
</evidence>
<comment type="similarity">
    <text evidence="1">Belongs to the peptidase C2 family. PalB/RIM13 subfamily.</text>
</comment>
<keyword evidence="4" id="KW-0788">Thiol protease</keyword>
<dbReference type="GO" id="GO:0006508">
    <property type="term" value="P:proteolysis"/>
    <property type="evidence" value="ECO:0007669"/>
    <property type="project" value="UniProtKB-KW"/>
</dbReference>
<dbReference type="Gene3D" id="3.90.70.10">
    <property type="entry name" value="Cysteine proteinases"/>
    <property type="match status" value="1"/>
</dbReference>
<dbReference type="PROSITE" id="PS50203">
    <property type="entry name" value="CALPAIN_CAT"/>
    <property type="match status" value="1"/>
</dbReference>
<dbReference type="AlphaFoldDB" id="A0AA48L297"/>
<dbReference type="PANTHER" id="PTHR46143">
    <property type="entry name" value="CALPAIN-7"/>
    <property type="match status" value="1"/>
</dbReference>
<dbReference type="Proteomes" id="UP001233271">
    <property type="component" value="Chromosome 3"/>
</dbReference>
<evidence type="ECO:0000313" key="7">
    <source>
        <dbReference type="EMBL" id="BEI90322.1"/>
    </source>
</evidence>
<evidence type="ECO:0000256" key="3">
    <source>
        <dbReference type="ARBA" id="ARBA00022801"/>
    </source>
</evidence>
<keyword evidence="8" id="KW-1185">Reference proteome</keyword>
<dbReference type="InterPro" id="IPR051297">
    <property type="entry name" value="PalB/RIM13"/>
</dbReference>
<comment type="caution">
    <text evidence="5">Lacks conserved residue(s) required for the propagation of feature annotation.</text>
</comment>
<dbReference type="GeneID" id="85494192"/>
<dbReference type="SUPFAM" id="SSF54001">
    <property type="entry name" value="Cysteine proteinases"/>
    <property type="match status" value="1"/>
</dbReference>
<dbReference type="SUPFAM" id="SSF49758">
    <property type="entry name" value="Calpain large subunit, middle domain (domain III)"/>
    <property type="match status" value="3"/>
</dbReference>
<dbReference type="GO" id="GO:0004198">
    <property type="term" value="F:calcium-dependent cysteine-type endopeptidase activity"/>
    <property type="evidence" value="ECO:0007669"/>
    <property type="project" value="InterPro"/>
</dbReference>
<dbReference type="InterPro" id="IPR001300">
    <property type="entry name" value="Peptidase_C2_calpain_cat"/>
</dbReference>
<reference evidence="7" key="1">
    <citation type="journal article" date="2023" name="BMC Genomics">
        <title>Chromosome-level genome assemblies of Cutaneotrichosporon spp. (Trichosporonales, Basidiomycota) reveal imbalanced evolution between nucleotide sequences and chromosome synteny.</title>
        <authorList>
            <person name="Kobayashi Y."/>
            <person name="Kayamori A."/>
            <person name="Aoki K."/>
            <person name="Shiwa Y."/>
            <person name="Matsutani M."/>
            <person name="Fujita N."/>
            <person name="Sugita T."/>
            <person name="Iwasaki W."/>
            <person name="Tanaka N."/>
            <person name="Takashima M."/>
        </authorList>
    </citation>
    <scope>NUCLEOTIDE SEQUENCE</scope>
    <source>
        <strain evidence="7">HIS019</strain>
    </source>
</reference>